<feature type="transmembrane region" description="Helical" evidence="2">
    <location>
        <begin position="52"/>
        <end position="71"/>
    </location>
</feature>
<organism evidence="3 4">
    <name type="scientific">Botryosphaeria parva (strain UCR-NP2)</name>
    <name type="common">Grapevine canker fungus</name>
    <name type="synonym">Neofusicoccum parvum</name>
    <dbReference type="NCBI Taxonomy" id="1287680"/>
    <lineage>
        <taxon>Eukaryota</taxon>
        <taxon>Fungi</taxon>
        <taxon>Dikarya</taxon>
        <taxon>Ascomycota</taxon>
        <taxon>Pezizomycotina</taxon>
        <taxon>Dothideomycetes</taxon>
        <taxon>Dothideomycetes incertae sedis</taxon>
        <taxon>Botryosphaeriales</taxon>
        <taxon>Botryosphaeriaceae</taxon>
        <taxon>Neofusicoccum</taxon>
    </lineage>
</organism>
<dbReference type="KEGG" id="npa:UCRNP2_8201"/>
<feature type="transmembrane region" description="Helical" evidence="2">
    <location>
        <begin position="83"/>
        <end position="101"/>
    </location>
</feature>
<feature type="transmembrane region" description="Helical" evidence="2">
    <location>
        <begin position="293"/>
        <end position="318"/>
    </location>
</feature>
<dbReference type="eggNOG" id="KOG4821">
    <property type="taxonomic scope" value="Eukaryota"/>
</dbReference>
<dbReference type="EMBL" id="KB916639">
    <property type="protein sequence ID" value="EOD45088.1"/>
    <property type="molecule type" value="Genomic_DNA"/>
</dbReference>
<dbReference type="Proteomes" id="UP000013521">
    <property type="component" value="Unassembled WGS sequence"/>
</dbReference>
<protein>
    <submittedName>
        <fullName evidence="3">Putative sodium bile acid transporter family protein</fullName>
    </submittedName>
</protein>
<dbReference type="OMA" id="LPIMIYH"/>
<dbReference type="Gene3D" id="1.20.1530.20">
    <property type="match status" value="1"/>
</dbReference>
<dbReference type="Pfam" id="PF13593">
    <property type="entry name" value="SBF_like"/>
    <property type="match status" value="1"/>
</dbReference>
<keyword evidence="2" id="KW-1133">Transmembrane helix</keyword>
<dbReference type="PANTHER" id="PTHR18640">
    <property type="entry name" value="SOLUTE CARRIER FAMILY 10 MEMBER 7"/>
    <property type="match status" value="1"/>
</dbReference>
<feature type="transmembrane region" description="Helical" evidence="2">
    <location>
        <begin position="148"/>
        <end position="168"/>
    </location>
</feature>
<evidence type="ECO:0000313" key="4">
    <source>
        <dbReference type="Proteomes" id="UP000013521"/>
    </source>
</evidence>
<feature type="transmembrane region" description="Helical" evidence="2">
    <location>
        <begin position="339"/>
        <end position="361"/>
    </location>
</feature>
<proteinExistence type="predicted"/>
<gene>
    <name evidence="3" type="ORF">UCRNP2_8201</name>
</gene>
<dbReference type="PANTHER" id="PTHR18640:SF5">
    <property type="entry name" value="SODIUM_BILE ACID COTRANSPORTER 7"/>
    <property type="match status" value="1"/>
</dbReference>
<dbReference type="HOGENOM" id="CLU_039013_3_1_1"/>
<dbReference type="OrthoDB" id="188035at2759"/>
<keyword evidence="2" id="KW-0812">Transmembrane</keyword>
<dbReference type="GO" id="GO:0005886">
    <property type="term" value="C:plasma membrane"/>
    <property type="evidence" value="ECO:0007669"/>
    <property type="project" value="TreeGrafter"/>
</dbReference>
<accession>R1EBE0</accession>
<feature type="region of interest" description="Disordered" evidence="1">
    <location>
        <begin position="1"/>
        <end position="35"/>
    </location>
</feature>
<dbReference type="PIRSF" id="PIRSF026166">
    <property type="entry name" value="UCP026166"/>
    <property type="match status" value="1"/>
</dbReference>
<dbReference type="AlphaFoldDB" id="R1EBE0"/>
<feature type="transmembrane region" description="Helical" evidence="2">
    <location>
        <begin position="373"/>
        <end position="394"/>
    </location>
</feature>
<dbReference type="InterPro" id="IPR016833">
    <property type="entry name" value="Put_Na-Bile_cotransptr"/>
</dbReference>
<name>R1EBE0_BOTPV</name>
<evidence type="ECO:0000256" key="2">
    <source>
        <dbReference type="SAM" id="Phobius"/>
    </source>
</evidence>
<keyword evidence="2" id="KW-0472">Membrane</keyword>
<feature type="transmembrane region" description="Helical" evidence="2">
    <location>
        <begin position="180"/>
        <end position="203"/>
    </location>
</feature>
<feature type="transmembrane region" description="Helical" evidence="2">
    <location>
        <begin position="113"/>
        <end position="136"/>
    </location>
</feature>
<dbReference type="InterPro" id="IPR038770">
    <property type="entry name" value="Na+/solute_symporter_sf"/>
</dbReference>
<reference evidence="4" key="1">
    <citation type="journal article" date="2013" name="Genome Announc.">
        <title>Draft genome sequence of Neofusicoccum parvum isolate UCR-NP2, a fungal vascular pathogen associated with grapevine cankers.</title>
        <authorList>
            <person name="Blanco-Ulate B."/>
            <person name="Rolshausen P."/>
            <person name="Cantu D."/>
        </authorList>
    </citation>
    <scope>NUCLEOTIDE SEQUENCE [LARGE SCALE GENOMIC DNA]</scope>
    <source>
        <strain evidence="4">UCR-NP2</strain>
    </source>
</reference>
<evidence type="ECO:0000256" key="1">
    <source>
        <dbReference type="SAM" id="MobiDB-lite"/>
    </source>
</evidence>
<evidence type="ECO:0000313" key="3">
    <source>
        <dbReference type="EMBL" id="EOD45088.1"/>
    </source>
</evidence>
<dbReference type="STRING" id="1287680.R1EBE0"/>
<feature type="transmembrane region" description="Helical" evidence="2">
    <location>
        <begin position="264"/>
        <end position="287"/>
    </location>
</feature>
<feature type="compositionally biased region" description="Polar residues" evidence="1">
    <location>
        <begin position="12"/>
        <end position="35"/>
    </location>
</feature>
<sequence>MKPSAHRPPVTAATSASREGTDPNAPSQTPSSPRSPALTNLVAAAKFLLHQWMIIGIGVVCALAYFFPHVAAHGGTIRSEYSILYGAVAVIFLISGLSIAGKKLLVHAGNWRLHLIVQGASFLLCPITMYAFVQAIVAGDPAGKIDRVVLVGFVLTACIPTTIASNVVMTRAADGDEAAALVEVLLGNVVGPVISPAWTVALLPKGESFEMWKDVSGDLSEMYKNVFKLLGLSVYLPLAVGQLVRWKWPEVTMRTMQRFKLNKVGTFCLLLLIWSSFSSCFETSALQTLSTETVILIVFFNIGMYLFWTIVCFLGARIPESWAHYTKGIIRRFDKPETIAICFCGPAKTAGLGIPLVYAMWVEFSTEVKAKLSIPLILYTTEQVFCAHFLVHAFKRWVRREKIRDDGVLVEQEREPEMAGVPSTAR</sequence>